<evidence type="ECO:0000313" key="2">
    <source>
        <dbReference type="EMBL" id="QNT68113.1"/>
    </source>
</evidence>
<evidence type="ECO:0000313" key="3">
    <source>
        <dbReference type="Proteomes" id="UP000516369"/>
    </source>
</evidence>
<dbReference type="InterPro" id="IPR006311">
    <property type="entry name" value="TAT_signal"/>
</dbReference>
<dbReference type="RefSeq" id="WP_190261556.1">
    <property type="nucleotide sequence ID" value="NZ_CP053923.1"/>
</dbReference>
<feature type="chain" id="PRO_5028887897" evidence="1">
    <location>
        <begin position="30"/>
        <end position="343"/>
    </location>
</feature>
<proteinExistence type="predicted"/>
<protein>
    <submittedName>
        <fullName evidence="2">TAXI family TRAP transporter solute-binding subunit</fullName>
    </submittedName>
</protein>
<keyword evidence="3" id="KW-1185">Reference proteome</keyword>
<accession>A0A7H1MXC7</accession>
<keyword evidence="1" id="KW-0732">Signal</keyword>
<dbReference type="EMBL" id="CP053923">
    <property type="protein sequence ID" value="QNT68113.1"/>
    <property type="molecule type" value="Genomic_DNA"/>
</dbReference>
<evidence type="ECO:0000256" key="1">
    <source>
        <dbReference type="SAM" id="SignalP"/>
    </source>
</evidence>
<dbReference type="InterPro" id="IPR011852">
    <property type="entry name" value="TRAP_TAXI"/>
</dbReference>
<gene>
    <name evidence="2" type="ORF">HQ394_00495</name>
</gene>
<dbReference type="Gene3D" id="3.40.190.10">
    <property type="entry name" value="Periplasmic binding protein-like II"/>
    <property type="match status" value="2"/>
</dbReference>
<dbReference type="Proteomes" id="UP000516369">
    <property type="component" value="Chromosome"/>
</dbReference>
<organism evidence="2 3">
    <name type="scientific">Defluviicoccus vanus</name>
    <dbReference type="NCBI Taxonomy" id="111831"/>
    <lineage>
        <taxon>Bacteria</taxon>
        <taxon>Pseudomonadati</taxon>
        <taxon>Pseudomonadota</taxon>
        <taxon>Alphaproteobacteria</taxon>
        <taxon>Rhodospirillales</taxon>
        <taxon>Rhodospirillaceae</taxon>
        <taxon>Defluviicoccus</taxon>
    </lineage>
</organism>
<dbReference type="KEGG" id="dvn:HQ394_00495"/>
<reference evidence="2 3" key="1">
    <citation type="submission" date="2020-05" db="EMBL/GenBank/DDBJ databases">
        <title>Complete closed genome sequence of Defluviicoccus vanus.</title>
        <authorList>
            <person name="Bessarab I."/>
            <person name="Arumugam K."/>
            <person name="Maszenan A.M."/>
            <person name="Seviour R.J."/>
            <person name="Williams R.B."/>
        </authorList>
    </citation>
    <scope>NUCLEOTIDE SEQUENCE [LARGE SCALE GENOMIC DNA]</scope>
    <source>
        <strain evidence="2 3">Ben 114</strain>
    </source>
</reference>
<dbReference type="SUPFAM" id="SSF53850">
    <property type="entry name" value="Periplasmic binding protein-like II"/>
    <property type="match status" value="1"/>
</dbReference>
<dbReference type="NCBIfam" id="TIGR02122">
    <property type="entry name" value="TRAP_TAXI"/>
    <property type="match status" value="1"/>
</dbReference>
<dbReference type="PANTHER" id="PTHR42941:SF1">
    <property type="entry name" value="SLL1037 PROTEIN"/>
    <property type="match status" value="1"/>
</dbReference>
<dbReference type="Pfam" id="PF16868">
    <property type="entry name" value="NMT1_3"/>
    <property type="match status" value="1"/>
</dbReference>
<dbReference type="AlphaFoldDB" id="A0A7H1MXC7"/>
<feature type="signal peptide" evidence="1">
    <location>
        <begin position="1"/>
        <end position="29"/>
    </location>
</feature>
<sequence>MSLRRRRLLSILALAPALAALSRLPLAQAAGERFLRIGTGPIGGSYFPIGGLIANVISSPPGSMTCGPRGGCGVPGVIAAAVASPGSVANLLDLASRTVDLAISQADVARDAYTAAGPFASKPPLVQLRAIASLFGEALHLVTRRDNGIASVADLARRRVSLGERNSGTLATVRVVLHAYNLKESALIASYDSLVRAAGALANGSIDAFFMVGGYPLDAVTHLTDTLPLALVPIAGERAASITASSSTLRPLTIPEGTYPGIGAIATLGPRAQLLTTSAMDDDLAFAITTALWDPRNRPVLDGGSALGREIRLARALEGLIIPLHVGAFRYYWQSGMKPSGER</sequence>
<dbReference type="PANTHER" id="PTHR42941">
    <property type="entry name" value="SLL1037 PROTEIN"/>
    <property type="match status" value="1"/>
</dbReference>
<dbReference type="CDD" id="cd13520">
    <property type="entry name" value="PBP2_TAXI_TRAP"/>
    <property type="match status" value="1"/>
</dbReference>
<dbReference type="PROSITE" id="PS51318">
    <property type="entry name" value="TAT"/>
    <property type="match status" value="1"/>
</dbReference>
<name>A0A7H1MXC7_9PROT</name>